<dbReference type="SUPFAM" id="SSF53822">
    <property type="entry name" value="Periplasmic binding protein-like I"/>
    <property type="match status" value="1"/>
</dbReference>
<accession>A0A940MRE3</accession>
<dbReference type="AlphaFoldDB" id="A0A940MRE3"/>
<sequence length="391" mass="41000">MNRRTLILGAAGLPLAQAALARPALAQEAPFRIGLILSMTGPFASTGKQIEAAVRLYARQNSAFAGRPVEILLRDDGGAADATRRLAQELVVNEKVSALAGFVLTPHALAAAPIAARARVPMVVMSAATATVTEASPFVFRTSQTTPQVTVPLAGWAAENGVRKAVTVVSDYGPGLDAEKWFGQRLGAAGGTVAEALRVPLANPDFAPFLQRARDAAPDAVFVFVPAGVGSIFMKQFAERGLKDAGIRLIALGDVLDDDILNGMGEPALGVISSHHYSAAHDSEANRRFVAAFREAAGMRPNFMAAGGYDGMTLLRMAAEKVGAGAAGQALADAMKGMSWESPRGPVSIDAATRDIVQNVYIRRVERREGELYNVEFATVPAVKDPAKAAG</sequence>
<evidence type="ECO:0000256" key="4">
    <source>
        <dbReference type="SAM" id="SignalP"/>
    </source>
</evidence>
<dbReference type="InterPro" id="IPR028081">
    <property type="entry name" value="Leu-bd"/>
</dbReference>
<evidence type="ECO:0000256" key="3">
    <source>
        <dbReference type="ARBA" id="ARBA00022970"/>
    </source>
</evidence>
<dbReference type="InterPro" id="IPR028082">
    <property type="entry name" value="Peripla_BP_I"/>
</dbReference>
<dbReference type="PANTHER" id="PTHR30483">
    <property type="entry name" value="LEUCINE-SPECIFIC-BINDING PROTEIN"/>
    <property type="match status" value="1"/>
</dbReference>
<keyword evidence="3" id="KW-0813">Transport</keyword>
<feature type="signal peptide" evidence="4">
    <location>
        <begin position="1"/>
        <end position="26"/>
    </location>
</feature>
<protein>
    <submittedName>
        <fullName evidence="6">ABC transporter substrate-binding protein</fullName>
    </submittedName>
</protein>
<dbReference type="PANTHER" id="PTHR30483:SF6">
    <property type="entry name" value="PERIPLASMIC BINDING PROTEIN OF ABC TRANSPORTER FOR NATURAL AMINO ACIDS"/>
    <property type="match status" value="1"/>
</dbReference>
<gene>
    <name evidence="6" type="ORF">J5Y10_07640</name>
</gene>
<dbReference type="Proteomes" id="UP000677537">
    <property type="component" value="Unassembled WGS sequence"/>
</dbReference>
<reference evidence="6" key="1">
    <citation type="submission" date="2021-03" db="EMBL/GenBank/DDBJ databases">
        <authorList>
            <person name="So Y."/>
        </authorList>
    </citation>
    <scope>NUCLEOTIDE SEQUENCE</scope>
    <source>
        <strain evidence="6">SG15</strain>
    </source>
</reference>
<dbReference type="Pfam" id="PF13458">
    <property type="entry name" value="Peripla_BP_6"/>
    <property type="match status" value="1"/>
</dbReference>
<dbReference type="InterPro" id="IPR051010">
    <property type="entry name" value="BCAA_transport"/>
</dbReference>
<keyword evidence="2 4" id="KW-0732">Signal</keyword>
<evidence type="ECO:0000313" key="6">
    <source>
        <dbReference type="EMBL" id="MBP0492648.1"/>
    </source>
</evidence>
<keyword evidence="7" id="KW-1185">Reference proteome</keyword>
<feature type="chain" id="PRO_5037390678" evidence="4">
    <location>
        <begin position="27"/>
        <end position="391"/>
    </location>
</feature>
<proteinExistence type="inferred from homology"/>
<feature type="domain" description="Leucine-binding protein" evidence="5">
    <location>
        <begin position="31"/>
        <end position="366"/>
    </location>
</feature>
<evidence type="ECO:0000256" key="1">
    <source>
        <dbReference type="ARBA" id="ARBA00010062"/>
    </source>
</evidence>
<name>A0A940MRE3_9PROT</name>
<dbReference type="RefSeq" id="WP_209372383.1">
    <property type="nucleotide sequence ID" value="NZ_JAGIZA010000004.1"/>
</dbReference>
<keyword evidence="3" id="KW-0029">Amino-acid transport</keyword>
<evidence type="ECO:0000259" key="5">
    <source>
        <dbReference type="Pfam" id="PF13458"/>
    </source>
</evidence>
<organism evidence="6 7">
    <name type="scientific">Roseomonas indoligenes</name>
    <dbReference type="NCBI Taxonomy" id="2820811"/>
    <lineage>
        <taxon>Bacteria</taxon>
        <taxon>Pseudomonadati</taxon>
        <taxon>Pseudomonadota</taxon>
        <taxon>Alphaproteobacteria</taxon>
        <taxon>Acetobacterales</taxon>
        <taxon>Roseomonadaceae</taxon>
        <taxon>Roseomonas</taxon>
    </lineage>
</organism>
<evidence type="ECO:0000313" key="7">
    <source>
        <dbReference type="Proteomes" id="UP000677537"/>
    </source>
</evidence>
<comment type="similarity">
    <text evidence="1">Belongs to the leucine-binding protein family.</text>
</comment>
<dbReference type="EMBL" id="JAGIZA010000004">
    <property type="protein sequence ID" value="MBP0492648.1"/>
    <property type="molecule type" value="Genomic_DNA"/>
</dbReference>
<comment type="caution">
    <text evidence="6">The sequence shown here is derived from an EMBL/GenBank/DDBJ whole genome shotgun (WGS) entry which is preliminary data.</text>
</comment>
<dbReference type="GO" id="GO:0006865">
    <property type="term" value="P:amino acid transport"/>
    <property type="evidence" value="ECO:0007669"/>
    <property type="project" value="UniProtKB-KW"/>
</dbReference>
<evidence type="ECO:0000256" key="2">
    <source>
        <dbReference type="ARBA" id="ARBA00022729"/>
    </source>
</evidence>
<dbReference type="Gene3D" id="3.40.50.2300">
    <property type="match status" value="2"/>
</dbReference>